<proteinExistence type="predicted"/>
<dbReference type="PANTHER" id="PTHR34216">
    <property type="match status" value="1"/>
</dbReference>
<dbReference type="PROSITE" id="PS51677">
    <property type="entry name" value="NODB"/>
    <property type="match status" value="1"/>
</dbReference>
<keyword evidence="5" id="KW-1185">Reference proteome</keyword>
<keyword evidence="2" id="KW-0732">Signal</keyword>
<evidence type="ECO:0000313" key="5">
    <source>
        <dbReference type="Proteomes" id="UP001379533"/>
    </source>
</evidence>
<comment type="subcellular location">
    <subcellularLocation>
        <location evidence="1">Secreted</location>
    </subcellularLocation>
</comment>
<dbReference type="RefSeq" id="WP_394850409.1">
    <property type="nucleotide sequence ID" value="NZ_CP089982.1"/>
</dbReference>
<organism evidence="4 5">
    <name type="scientific">Pendulispora brunnea</name>
    <dbReference type="NCBI Taxonomy" id="2905690"/>
    <lineage>
        <taxon>Bacteria</taxon>
        <taxon>Pseudomonadati</taxon>
        <taxon>Myxococcota</taxon>
        <taxon>Myxococcia</taxon>
        <taxon>Myxococcales</taxon>
        <taxon>Sorangiineae</taxon>
        <taxon>Pendulisporaceae</taxon>
        <taxon>Pendulispora</taxon>
    </lineage>
</organism>
<reference evidence="4 5" key="1">
    <citation type="submission" date="2021-12" db="EMBL/GenBank/DDBJ databases">
        <title>Discovery of the Pendulisporaceae a myxobacterial family with distinct sporulation behavior and unique specialized metabolism.</title>
        <authorList>
            <person name="Garcia R."/>
            <person name="Popoff A."/>
            <person name="Bader C.D."/>
            <person name="Loehr J."/>
            <person name="Walesch S."/>
            <person name="Walt C."/>
            <person name="Boldt J."/>
            <person name="Bunk B."/>
            <person name="Haeckl F.J.F.P.J."/>
            <person name="Gunesch A.P."/>
            <person name="Birkelbach J."/>
            <person name="Nuebel U."/>
            <person name="Pietschmann T."/>
            <person name="Bach T."/>
            <person name="Mueller R."/>
        </authorList>
    </citation>
    <scope>NUCLEOTIDE SEQUENCE [LARGE SCALE GENOMIC DNA]</scope>
    <source>
        <strain evidence="4 5">MSr12523</strain>
    </source>
</reference>
<dbReference type="InterPro" id="IPR051398">
    <property type="entry name" value="Polysacch_Deacetylase"/>
</dbReference>
<dbReference type="InterPro" id="IPR011330">
    <property type="entry name" value="Glyco_hydro/deAcase_b/a-brl"/>
</dbReference>
<sequence length="352" mass="40303">MARTRLSKLLDETGALSLVLRIRGHTASPWLTVLTYHRVADPASAEMVDGNVVDARPEAFEEQIVFLKRYCHIIGMDDLLAFRHGAPLPHNPVLLTFDDGYRDNFDTVLPLLVRHGVPGVFFIATRFIEERRLFWWDRVSYLVKHSPHESITVTYPRPLTFTLGTKREERVAAARRAMAVIKSHYDLDLARYLDELERAAGVTLSRECERRMVDDLMMNWEHVLGLRRAGMSVQSHTREHRVLYTLSESGLRSELEGSKHDLEEVLGERVDAVAYPVGKALHRAPHARNAIRAAGYELGFTNGTGTNPVWRFDPMDVRRLSLEVDVPPSYFRGMVALPYFAYEPHTMARNEW</sequence>
<evidence type="ECO:0000259" key="3">
    <source>
        <dbReference type="PROSITE" id="PS51677"/>
    </source>
</evidence>
<accession>A0ABZ2KM73</accession>
<dbReference type="Proteomes" id="UP001379533">
    <property type="component" value="Chromosome"/>
</dbReference>
<evidence type="ECO:0000256" key="1">
    <source>
        <dbReference type="ARBA" id="ARBA00004613"/>
    </source>
</evidence>
<gene>
    <name evidence="4" type="ORF">LZC95_23490</name>
</gene>
<dbReference type="CDD" id="cd10918">
    <property type="entry name" value="CE4_NodB_like_5s_6s"/>
    <property type="match status" value="1"/>
</dbReference>
<feature type="domain" description="NodB homology" evidence="3">
    <location>
        <begin position="91"/>
        <end position="352"/>
    </location>
</feature>
<evidence type="ECO:0000256" key="2">
    <source>
        <dbReference type="ARBA" id="ARBA00022729"/>
    </source>
</evidence>
<dbReference type="PANTHER" id="PTHR34216:SF3">
    <property type="entry name" value="POLY-BETA-1,6-N-ACETYL-D-GLUCOSAMINE N-DEACETYLASE"/>
    <property type="match status" value="1"/>
</dbReference>
<evidence type="ECO:0000313" key="4">
    <source>
        <dbReference type="EMBL" id="WXA99766.1"/>
    </source>
</evidence>
<dbReference type="InterPro" id="IPR002509">
    <property type="entry name" value="NODB_dom"/>
</dbReference>
<dbReference type="SUPFAM" id="SSF88713">
    <property type="entry name" value="Glycoside hydrolase/deacetylase"/>
    <property type="match status" value="1"/>
</dbReference>
<protein>
    <submittedName>
        <fullName evidence="4">Polysaccharide deacetylase family protein</fullName>
    </submittedName>
</protein>
<dbReference type="Pfam" id="PF01522">
    <property type="entry name" value="Polysacc_deac_1"/>
    <property type="match status" value="2"/>
</dbReference>
<dbReference type="Gene3D" id="3.20.20.370">
    <property type="entry name" value="Glycoside hydrolase/deacetylase"/>
    <property type="match status" value="1"/>
</dbReference>
<name>A0ABZ2KM73_9BACT</name>
<dbReference type="EMBL" id="CP089982">
    <property type="protein sequence ID" value="WXA99766.1"/>
    <property type="molecule type" value="Genomic_DNA"/>
</dbReference>